<evidence type="ECO:0000313" key="8">
    <source>
        <dbReference type="Proteomes" id="UP001472677"/>
    </source>
</evidence>
<dbReference type="PANTHER" id="PTHR12668">
    <property type="entry name" value="TRANSMEMBRANE PROTEIN 14, 15"/>
    <property type="match status" value="1"/>
</dbReference>
<evidence type="ECO:0000313" key="7">
    <source>
        <dbReference type="EMBL" id="KAK8500671.1"/>
    </source>
</evidence>
<proteinExistence type="inferred from homology"/>
<comment type="caution">
    <text evidence="7">The sequence shown here is derived from an EMBL/GenBank/DDBJ whole genome shotgun (WGS) entry which is preliminary data.</text>
</comment>
<comment type="similarity">
    <text evidence="2">Belongs to the TMEM14 family.</text>
</comment>
<dbReference type="EMBL" id="JBBPBM010000212">
    <property type="protein sequence ID" value="KAK8500671.1"/>
    <property type="molecule type" value="Genomic_DNA"/>
</dbReference>
<dbReference type="InterPro" id="IPR005349">
    <property type="entry name" value="TMEM14"/>
</dbReference>
<organism evidence="7 8">
    <name type="scientific">Hibiscus sabdariffa</name>
    <name type="common">roselle</name>
    <dbReference type="NCBI Taxonomy" id="183260"/>
    <lineage>
        <taxon>Eukaryota</taxon>
        <taxon>Viridiplantae</taxon>
        <taxon>Streptophyta</taxon>
        <taxon>Embryophyta</taxon>
        <taxon>Tracheophyta</taxon>
        <taxon>Spermatophyta</taxon>
        <taxon>Magnoliopsida</taxon>
        <taxon>eudicotyledons</taxon>
        <taxon>Gunneridae</taxon>
        <taxon>Pentapetalae</taxon>
        <taxon>rosids</taxon>
        <taxon>malvids</taxon>
        <taxon>Malvales</taxon>
        <taxon>Malvaceae</taxon>
        <taxon>Malvoideae</taxon>
        <taxon>Hibiscus</taxon>
    </lineage>
</organism>
<dbReference type="InterPro" id="IPR044890">
    <property type="entry name" value="TMEM14_sf"/>
</dbReference>
<feature type="transmembrane region" description="Helical" evidence="6">
    <location>
        <begin position="35"/>
        <end position="52"/>
    </location>
</feature>
<name>A0ABR2B1W2_9ROSI</name>
<evidence type="ECO:0000256" key="1">
    <source>
        <dbReference type="ARBA" id="ARBA00004370"/>
    </source>
</evidence>
<reference evidence="7 8" key="1">
    <citation type="journal article" date="2024" name="G3 (Bethesda)">
        <title>Genome assembly of Hibiscus sabdariffa L. provides insights into metabolisms of medicinal natural products.</title>
        <authorList>
            <person name="Kim T."/>
        </authorList>
    </citation>
    <scope>NUCLEOTIDE SEQUENCE [LARGE SCALE GENOMIC DNA]</scope>
    <source>
        <strain evidence="7">TK-2024</strain>
        <tissue evidence="7">Old leaves</tissue>
    </source>
</reference>
<evidence type="ECO:0000256" key="5">
    <source>
        <dbReference type="ARBA" id="ARBA00023136"/>
    </source>
</evidence>
<protein>
    <submittedName>
        <fullName evidence="7">Uncharacterized protein</fullName>
    </submittedName>
</protein>
<dbReference type="PANTHER" id="PTHR12668:SF5">
    <property type="entry name" value="PROTEIN FATTY ACID EXPORT 5-RELATED"/>
    <property type="match status" value="1"/>
</dbReference>
<evidence type="ECO:0000256" key="3">
    <source>
        <dbReference type="ARBA" id="ARBA00022692"/>
    </source>
</evidence>
<comment type="subcellular location">
    <subcellularLocation>
        <location evidence="1">Membrane</location>
    </subcellularLocation>
</comment>
<dbReference type="Proteomes" id="UP001472677">
    <property type="component" value="Unassembled WGS sequence"/>
</dbReference>
<evidence type="ECO:0000256" key="2">
    <source>
        <dbReference type="ARBA" id="ARBA00007590"/>
    </source>
</evidence>
<keyword evidence="3 6" id="KW-0812">Transmembrane</keyword>
<keyword evidence="4 6" id="KW-1133">Transmembrane helix</keyword>
<feature type="transmembrane region" description="Helical" evidence="6">
    <location>
        <begin position="6"/>
        <end position="23"/>
    </location>
</feature>
<keyword evidence="8" id="KW-1185">Reference proteome</keyword>
<dbReference type="Pfam" id="PF03647">
    <property type="entry name" value="Tmemb_14"/>
    <property type="match status" value="1"/>
</dbReference>
<keyword evidence="5 6" id="KW-0472">Membrane</keyword>
<gene>
    <name evidence="7" type="ORF">V6N12_055183</name>
</gene>
<evidence type="ECO:0000256" key="4">
    <source>
        <dbReference type="ARBA" id="ARBA00022989"/>
    </source>
</evidence>
<dbReference type="Gene3D" id="1.10.10.1740">
    <property type="entry name" value="Transmembrane protein 14-like"/>
    <property type="match status" value="1"/>
</dbReference>
<evidence type="ECO:0000256" key="6">
    <source>
        <dbReference type="SAM" id="Phobius"/>
    </source>
</evidence>
<sequence length="150" mass="16391">MHDFCFTIPYGLILVAGGVIGYLKKGSTSSLARGVGTGLFLILAGYLSLKAFEKKNNSYFALVLVIALFDGFDNLEEGGLRTSSSISNDMMGHDNDKTIESLNDRVAFLNRGSSNKPNIKEWKQNLAVLLHDDGKQSWCKGKRKGGTLNK</sequence>
<accession>A0ABR2B1W2</accession>